<dbReference type="SUPFAM" id="SSF56719">
    <property type="entry name" value="Type II DNA topoisomerase"/>
    <property type="match status" value="1"/>
</dbReference>
<dbReference type="InterPro" id="IPR050220">
    <property type="entry name" value="Type_II_DNA_Topoisomerases"/>
</dbReference>
<dbReference type="InterPro" id="IPR035516">
    <property type="entry name" value="Gyrase/topoIV_suA_C"/>
</dbReference>
<dbReference type="Gene3D" id="3.90.199.10">
    <property type="entry name" value="Topoisomerase II, domain 5"/>
    <property type="match status" value="1"/>
</dbReference>
<comment type="catalytic activity">
    <reaction evidence="1 9 10">
        <text>ATP-dependent breakage, passage and rejoining of double-stranded DNA.</text>
        <dbReference type="EC" id="5.6.2.2"/>
    </reaction>
</comment>
<evidence type="ECO:0000313" key="14">
    <source>
        <dbReference type="EMBL" id="GLC27091.1"/>
    </source>
</evidence>
<keyword evidence="6 9" id="KW-0799">Topoisomerase</keyword>
<dbReference type="GO" id="GO:0009330">
    <property type="term" value="C:DNA topoisomerase type II (double strand cut, ATP-hydrolyzing) complex"/>
    <property type="evidence" value="ECO:0007669"/>
    <property type="project" value="TreeGrafter"/>
</dbReference>
<keyword evidence="7 9" id="KW-0238">DNA-binding</keyword>
<dbReference type="EC" id="5.6.2.2" evidence="9"/>
<evidence type="ECO:0000256" key="6">
    <source>
        <dbReference type="ARBA" id="ARBA00023029"/>
    </source>
</evidence>
<dbReference type="GO" id="GO:0006261">
    <property type="term" value="P:DNA-templated DNA replication"/>
    <property type="evidence" value="ECO:0007669"/>
    <property type="project" value="UniProtKB-UniRule"/>
</dbReference>
<keyword evidence="8 9" id="KW-0413">Isomerase</keyword>
<keyword evidence="4 9" id="KW-0547">Nucleotide-binding</keyword>
<dbReference type="FunFam" id="3.30.1360.40:FF:000002">
    <property type="entry name" value="DNA gyrase subunit A"/>
    <property type="match status" value="1"/>
</dbReference>
<dbReference type="GO" id="GO:0005694">
    <property type="term" value="C:chromosome"/>
    <property type="evidence" value="ECO:0007669"/>
    <property type="project" value="InterPro"/>
</dbReference>
<dbReference type="InterPro" id="IPR002205">
    <property type="entry name" value="Topo_IIA_dom_A"/>
</dbReference>
<sequence>MTAPNNRERILPRLIDEEIKESFINYSMSVIVSRALPDVRDGLKPVQRRVLYAMNEIGLTPGRPYKKSATVVGDVLGKYHPHGDQSVYDALVRMVQDFSLRYPLVDGQGNFGSVDGDPAAAYRYTESRLTRAATEMLNDIDKNTVDFAPNFDDRLQEPTVLPAGIPNLMVNGSSGIAVGMATNIPPHNLREVAAALVALIDNPDLEPSAIRKHIKGPDFPTGAYIYGRQGIQDYIETGRGRVVMRARAVIEEKESSSKSQIVVTELPYQVNKARLVEQIAELHREQKVEGISALRDESDREGMRIVIELKRDAIPRVVLNQLYKHSTMQSTFGVIMLALVPDAATGRLVPKVMPVRDVLLHYINHRHDVIVRRTQFDLDKALEREHILEGLKIAVDNIDEVIKIIRAAPDTPTASGQLQRRFKLSERQAEAILNMRLAKLTGLEIDKLEEELREVRAMIADLKEILNSRPRRMQIMKDELAEVVAKYGDDRRSEITSDEGEFTIEDLIAEEDMVVTMSHSGYIKRTPVTTYRKQRRGGRGLSGQDLKDTDFIERLFIASTHDYIMIFTDDGRVFWLKVHEIPAAGRATRGKPIVNLINVSPDTGIRSMVAVREFREDQYLFFCTRNGTVKKTQLSEYGNVRATGIKAIKIEKDDALIDVQITSGTNDVVLATKHGLSIRFPESQVRDMGRDTTGVKGVDLRPDDKVVSMVVVRRIDATLLLVTEKGMGKVTDLTEYRVQGRGGKGIITGKLSDKTGGLVALMEVVQDDEIMLITKNGVIIRSAVNEVRNTGRNAQGVKLVNLDAKDFVCAVARVVSEKDENAEGLEADDSVAGDNGDNGDGAEGSDAAE</sequence>
<dbReference type="SUPFAM" id="SSF101904">
    <property type="entry name" value="GyrA/ParC C-terminal domain-like"/>
    <property type="match status" value="1"/>
</dbReference>
<feature type="compositionally biased region" description="Acidic residues" evidence="12">
    <location>
        <begin position="822"/>
        <end position="831"/>
    </location>
</feature>
<dbReference type="Gene3D" id="1.10.268.10">
    <property type="entry name" value="Topoisomerase, domain 3"/>
    <property type="match status" value="1"/>
</dbReference>
<dbReference type="InterPro" id="IPR013758">
    <property type="entry name" value="Topo_IIA_A/C_ab"/>
</dbReference>
<keyword evidence="15" id="KW-1185">Reference proteome</keyword>
<comment type="similarity">
    <text evidence="2 9">Belongs to the type II topoisomerase GyrA/ParC subunit family.</text>
</comment>
<protein>
    <recommendedName>
        <fullName evidence="9">DNA gyrase subunit A</fullName>
        <ecNumber evidence="9">5.6.2.2</ecNumber>
    </recommendedName>
</protein>
<dbReference type="RefSeq" id="WP_284351537.1">
    <property type="nucleotide sequence ID" value="NZ_BRXS01000005.1"/>
</dbReference>
<reference evidence="14" key="1">
    <citation type="submission" date="2022-08" db="EMBL/GenBank/DDBJ databases">
        <title>Draft genome sequencing of Roseisolibacter agri AW1220.</title>
        <authorList>
            <person name="Tobiishi Y."/>
            <person name="Tonouchi A."/>
        </authorList>
    </citation>
    <scope>NUCLEOTIDE SEQUENCE</scope>
    <source>
        <strain evidence="14">AW1220</strain>
    </source>
</reference>
<evidence type="ECO:0000256" key="5">
    <source>
        <dbReference type="ARBA" id="ARBA00022840"/>
    </source>
</evidence>
<dbReference type="GO" id="GO:0006265">
    <property type="term" value="P:DNA topological change"/>
    <property type="evidence" value="ECO:0007669"/>
    <property type="project" value="UniProtKB-UniRule"/>
</dbReference>
<dbReference type="Pfam" id="PF03989">
    <property type="entry name" value="DNA_gyraseA_C"/>
    <property type="match status" value="6"/>
</dbReference>
<dbReference type="Gene3D" id="3.30.1360.40">
    <property type="match status" value="1"/>
</dbReference>
<dbReference type="NCBIfam" id="NF004044">
    <property type="entry name" value="PRK05561.1"/>
    <property type="match status" value="1"/>
</dbReference>
<evidence type="ECO:0000259" key="13">
    <source>
        <dbReference type="PROSITE" id="PS52040"/>
    </source>
</evidence>
<comment type="function">
    <text evidence="9">A type II topoisomerase that negatively supercoils closed circular double-stranded (ds) DNA in an ATP-dependent manner to modulate DNA topology and maintain chromosomes in an underwound state. Negative supercoiling favors strand separation, and DNA replication, transcription, recombination and repair, all of which involve strand separation. Also able to catalyze the interconversion of other topological isomers of dsDNA rings, including catenanes and knotted rings. Type II topoisomerases break and join 2 DNA strands simultaneously in an ATP-dependent manner.</text>
</comment>
<dbReference type="PANTHER" id="PTHR43493:SF5">
    <property type="entry name" value="DNA GYRASE SUBUNIT A, CHLOROPLASTIC_MITOCHONDRIAL"/>
    <property type="match status" value="1"/>
</dbReference>
<evidence type="ECO:0000256" key="7">
    <source>
        <dbReference type="ARBA" id="ARBA00023125"/>
    </source>
</evidence>
<evidence type="ECO:0000256" key="12">
    <source>
        <dbReference type="SAM" id="MobiDB-lite"/>
    </source>
</evidence>
<dbReference type="CDD" id="cd00187">
    <property type="entry name" value="TOP4c"/>
    <property type="match status" value="1"/>
</dbReference>
<keyword evidence="5 9" id="KW-0067">ATP-binding</keyword>
<dbReference type="FunFam" id="1.10.268.10:FF:000001">
    <property type="entry name" value="DNA gyrase subunit A"/>
    <property type="match status" value="1"/>
</dbReference>
<comment type="miscellaneous">
    <text evidence="9">Few gyrases are as efficient as E.coli at forming negative supercoils. Not all organisms have 2 type II topoisomerases; in organisms with a single type II topoisomerase this enzyme also has to decatenate newly replicated chromosomes.</text>
</comment>
<keyword evidence="11" id="KW-0175">Coiled coil</keyword>
<comment type="subcellular location">
    <subcellularLocation>
        <location evidence="9">Cytoplasm</location>
    </subcellularLocation>
</comment>
<dbReference type="Proteomes" id="UP001161325">
    <property type="component" value="Unassembled WGS sequence"/>
</dbReference>
<dbReference type="FunFam" id="3.90.199.10:FF:000001">
    <property type="entry name" value="DNA gyrase subunit A"/>
    <property type="match status" value="1"/>
</dbReference>
<dbReference type="InterPro" id="IPR013760">
    <property type="entry name" value="Topo_IIA-like_dom_sf"/>
</dbReference>
<dbReference type="Pfam" id="PF00521">
    <property type="entry name" value="DNA_topoisoIV"/>
    <property type="match status" value="1"/>
</dbReference>
<evidence type="ECO:0000256" key="1">
    <source>
        <dbReference type="ARBA" id="ARBA00000185"/>
    </source>
</evidence>
<evidence type="ECO:0000256" key="2">
    <source>
        <dbReference type="ARBA" id="ARBA00008263"/>
    </source>
</evidence>
<comment type="subunit">
    <text evidence="9">Heterotetramer, composed of two GyrA and two GyrB chains. In the heterotetramer, GyrA contains the active site tyrosine that forms a transient covalent intermediate with DNA, while GyrB binds cofactors and catalyzes ATP hydrolysis.</text>
</comment>
<feature type="region of interest" description="Disordered" evidence="12">
    <location>
        <begin position="819"/>
        <end position="849"/>
    </location>
</feature>
<dbReference type="EMBL" id="BRXS01000005">
    <property type="protein sequence ID" value="GLC27091.1"/>
    <property type="molecule type" value="Genomic_DNA"/>
</dbReference>
<dbReference type="GO" id="GO:0003677">
    <property type="term" value="F:DNA binding"/>
    <property type="evidence" value="ECO:0007669"/>
    <property type="project" value="UniProtKB-UniRule"/>
</dbReference>
<dbReference type="GO" id="GO:0005524">
    <property type="term" value="F:ATP binding"/>
    <property type="evidence" value="ECO:0007669"/>
    <property type="project" value="UniProtKB-UniRule"/>
</dbReference>
<dbReference type="SMART" id="SM00434">
    <property type="entry name" value="TOP4c"/>
    <property type="match status" value="1"/>
</dbReference>
<dbReference type="AlphaFoldDB" id="A0AA37QC87"/>
<dbReference type="NCBIfam" id="TIGR01063">
    <property type="entry name" value="gyrA"/>
    <property type="match status" value="1"/>
</dbReference>
<dbReference type="PROSITE" id="PS52040">
    <property type="entry name" value="TOPO_IIA"/>
    <property type="match status" value="1"/>
</dbReference>
<accession>A0AA37QC87</accession>
<feature type="short sequence motif" description="GyrA-box" evidence="9">
    <location>
        <begin position="534"/>
        <end position="540"/>
    </location>
</feature>
<dbReference type="HAMAP" id="MF_01897">
    <property type="entry name" value="GyrA"/>
    <property type="match status" value="1"/>
</dbReference>
<feature type="domain" description="Topo IIA-type catalytic" evidence="13">
    <location>
        <begin position="36"/>
        <end position="507"/>
    </location>
</feature>
<proteinExistence type="inferred from homology"/>
<keyword evidence="3 9" id="KW-0963">Cytoplasm</keyword>
<dbReference type="InterPro" id="IPR013757">
    <property type="entry name" value="Topo_IIA_A_a_sf"/>
</dbReference>
<gene>
    <name evidence="9 14" type="primary">gyrA</name>
    <name evidence="14" type="ORF">rosag_36040</name>
</gene>
<feature type="coiled-coil region" evidence="11">
    <location>
        <begin position="438"/>
        <end position="465"/>
    </location>
</feature>
<name>A0AA37QC87_9BACT</name>
<evidence type="ECO:0000256" key="11">
    <source>
        <dbReference type="SAM" id="Coils"/>
    </source>
</evidence>
<evidence type="ECO:0000256" key="4">
    <source>
        <dbReference type="ARBA" id="ARBA00022741"/>
    </source>
</evidence>
<feature type="active site" description="O-(5'-phospho-DNA)-tyrosine intermediate" evidence="9 10">
    <location>
        <position position="124"/>
    </location>
</feature>
<dbReference type="GO" id="GO:0005737">
    <property type="term" value="C:cytoplasm"/>
    <property type="evidence" value="ECO:0007669"/>
    <property type="project" value="UniProtKB-SubCell"/>
</dbReference>
<dbReference type="GO" id="GO:0034335">
    <property type="term" value="F:DNA negative supercoiling activity"/>
    <property type="evidence" value="ECO:0007669"/>
    <property type="project" value="UniProtKB-ARBA"/>
</dbReference>
<organism evidence="14 15">
    <name type="scientific">Roseisolibacter agri</name>
    <dbReference type="NCBI Taxonomy" id="2014610"/>
    <lineage>
        <taxon>Bacteria</taxon>
        <taxon>Pseudomonadati</taxon>
        <taxon>Gemmatimonadota</taxon>
        <taxon>Gemmatimonadia</taxon>
        <taxon>Gemmatimonadales</taxon>
        <taxon>Gemmatimonadaceae</taxon>
        <taxon>Roseisolibacter</taxon>
    </lineage>
</organism>
<dbReference type="FunFam" id="2.120.10.90:FF:000004">
    <property type="entry name" value="DNA gyrase subunit A"/>
    <property type="match status" value="1"/>
</dbReference>
<evidence type="ECO:0000256" key="10">
    <source>
        <dbReference type="PROSITE-ProRule" id="PRU01384"/>
    </source>
</evidence>
<evidence type="ECO:0000313" key="15">
    <source>
        <dbReference type="Proteomes" id="UP001161325"/>
    </source>
</evidence>
<dbReference type="InterPro" id="IPR006691">
    <property type="entry name" value="GyrA/parC_rep"/>
</dbReference>
<dbReference type="InterPro" id="IPR005743">
    <property type="entry name" value="GyrA"/>
</dbReference>
<dbReference type="PANTHER" id="PTHR43493">
    <property type="entry name" value="DNA GYRASE/TOPOISOMERASE SUBUNIT A"/>
    <property type="match status" value="1"/>
</dbReference>
<comment type="caution">
    <text evidence="14">The sequence shown here is derived from an EMBL/GenBank/DDBJ whole genome shotgun (WGS) entry which is preliminary data.</text>
</comment>
<evidence type="ECO:0000256" key="3">
    <source>
        <dbReference type="ARBA" id="ARBA00022490"/>
    </source>
</evidence>
<evidence type="ECO:0000256" key="9">
    <source>
        <dbReference type="HAMAP-Rule" id="MF_01897"/>
    </source>
</evidence>
<evidence type="ECO:0000256" key="8">
    <source>
        <dbReference type="ARBA" id="ARBA00023235"/>
    </source>
</evidence>
<dbReference type="Gene3D" id="2.120.10.90">
    <property type="entry name" value="DNA gyrase/topoisomerase IV, subunit A, C-terminal"/>
    <property type="match status" value="1"/>
</dbReference>
<dbReference type="NCBIfam" id="NF004043">
    <property type="entry name" value="PRK05560.1"/>
    <property type="match status" value="1"/>
</dbReference>